<dbReference type="InterPro" id="IPR004087">
    <property type="entry name" value="KH_dom"/>
</dbReference>
<keyword evidence="2" id="KW-0694">RNA-binding</keyword>
<dbReference type="SUPFAM" id="SSF54791">
    <property type="entry name" value="Eukaryotic type KH-domain (KH-domain type I)"/>
    <property type="match status" value="3"/>
</dbReference>
<comment type="caution">
    <text evidence="5">The sequence shown here is derived from an EMBL/GenBank/DDBJ whole genome shotgun (WGS) entry which is preliminary data.</text>
</comment>
<keyword evidence="5" id="KW-0687">Ribonucleoprotein</keyword>
<feature type="compositionally biased region" description="Basic and acidic residues" evidence="3">
    <location>
        <begin position="215"/>
        <end position="243"/>
    </location>
</feature>
<dbReference type="GO" id="GO:0003723">
    <property type="term" value="F:RNA binding"/>
    <property type="evidence" value="ECO:0007669"/>
    <property type="project" value="UniProtKB-UniRule"/>
</dbReference>
<evidence type="ECO:0000256" key="1">
    <source>
        <dbReference type="ARBA" id="ARBA00022737"/>
    </source>
</evidence>
<dbReference type="InterPro" id="IPR004088">
    <property type="entry name" value="KH_dom_type_1"/>
</dbReference>
<keyword evidence="6" id="KW-1185">Reference proteome</keyword>
<dbReference type="Pfam" id="PF00013">
    <property type="entry name" value="KH_1"/>
    <property type="match status" value="3"/>
</dbReference>
<gene>
    <name evidence="5" type="ORF">A3Q56_01890</name>
</gene>
<accession>A0A177B7V1</accession>
<dbReference type="InterPro" id="IPR036612">
    <property type="entry name" value="KH_dom_type_1_sf"/>
</dbReference>
<dbReference type="OrthoDB" id="442947at2759"/>
<dbReference type="PANTHER" id="PTHR10288">
    <property type="entry name" value="KH DOMAIN CONTAINING RNA BINDING PROTEIN"/>
    <property type="match status" value="1"/>
</dbReference>
<dbReference type="PROSITE" id="PS50084">
    <property type="entry name" value="KH_TYPE_1"/>
    <property type="match status" value="3"/>
</dbReference>
<protein>
    <submittedName>
        <fullName evidence="5">Heterogeneous nuclear ribonucleoprotein E2</fullName>
    </submittedName>
</protein>
<keyword evidence="1" id="KW-0677">Repeat</keyword>
<dbReference type="SMART" id="SM00322">
    <property type="entry name" value="KH"/>
    <property type="match status" value="3"/>
</dbReference>
<evidence type="ECO:0000256" key="2">
    <source>
        <dbReference type="PROSITE-ProRule" id="PRU00117"/>
    </source>
</evidence>
<sequence length="348" mass="39052">MVSTLTDIKYFERKGARNSQFFEFERFEASTVMDNSNVGLEIDYTNSYSNYSFAGGLIGKAGENIKRLRIDYNSTILLSNSPSPERIVTIKTESDKLKDLFYEIIPYVNGNKSQSYIISLLIHQSLAGGIIGSGGKNIQELRSITKANIKVFSDCCPGSTERIVQVSGDLDCVVDAGCRVVDKAFTSPCKGVERLYIPSNFDSMLEGGQPSAPRGGRERMGREDRRRSGPYDRREERNQYSKYDHRNKGMDYMEQPGYEQQYPSNVPRLFDNRSYEHQTSIPSGYAGAIIGKGGERINMVRHATNATINIDTPDDKSSERVITISGTIDQIQEAEAMLQDLVRKHVRA</sequence>
<feature type="region of interest" description="Disordered" evidence="3">
    <location>
        <begin position="203"/>
        <end position="243"/>
    </location>
</feature>
<feature type="domain" description="K Homology" evidence="4">
    <location>
        <begin position="36"/>
        <end position="109"/>
    </location>
</feature>
<reference evidence="5 6" key="1">
    <citation type="submission" date="2016-04" db="EMBL/GenBank/DDBJ databases">
        <title>The genome of Intoshia linei affirms orthonectids as highly simplified spiralians.</title>
        <authorList>
            <person name="Mikhailov K.V."/>
            <person name="Slusarev G.S."/>
            <person name="Nikitin M.A."/>
            <person name="Logacheva M.D."/>
            <person name="Penin A."/>
            <person name="Aleoshin V."/>
            <person name="Panchin Y.V."/>
        </authorList>
    </citation>
    <scope>NUCLEOTIDE SEQUENCE [LARGE SCALE GENOMIC DNA]</scope>
    <source>
        <strain evidence="5">Intl2013</strain>
        <tissue evidence="5">Whole animal</tissue>
    </source>
</reference>
<dbReference type="Gene3D" id="3.30.1370.10">
    <property type="entry name" value="K Homology domain, type 1"/>
    <property type="match status" value="3"/>
</dbReference>
<feature type="domain" description="K Homology" evidence="4">
    <location>
        <begin position="273"/>
        <end position="343"/>
    </location>
</feature>
<proteinExistence type="predicted"/>
<evidence type="ECO:0000313" key="6">
    <source>
        <dbReference type="Proteomes" id="UP000078046"/>
    </source>
</evidence>
<dbReference type="AlphaFoldDB" id="A0A177B7V1"/>
<dbReference type="GO" id="GO:1990904">
    <property type="term" value="C:ribonucleoprotein complex"/>
    <property type="evidence" value="ECO:0007669"/>
    <property type="project" value="UniProtKB-KW"/>
</dbReference>
<dbReference type="Proteomes" id="UP000078046">
    <property type="component" value="Unassembled WGS sequence"/>
</dbReference>
<name>A0A177B7V1_9BILA</name>
<feature type="domain" description="K Homology" evidence="4">
    <location>
        <begin position="114"/>
        <end position="185"/>
    </location>
</feature>
<evidence type="ECO:0000259" key="4">
    <source>
        <dbReference type="SMART" id="SM00322"/>
    </source>
</evidence>
<evidence type="ECO:0000313" key="5">
    <source>
        <dbReference type="EMBL" id="OAF70379.1"/>
    </source>
</evidence>
<evidence type="ECO:0000256" key="3">
    <source>
        <dbReference type="SAM" id="MobiDB-lite"/>
    </source>
</evidence>
<dbReference type="EMBL" id="LWCA01000155">
    <property type="protein sequence ID" value="OAF70379.1"/>
    <property type="molecule type" value="Genomic_DNA"/>
</dbReference>
<organism evidence="5 6">
    <name type="scientific">Intoshia linei</name>
    <dbReference type="NCBI Taxonomy" id="1819745"/>
    <lineage>
        <taxon>Eukaryota</taxon>
        <taxon>Metazoa</taxon>
        <taxon>Spiralia</taxon>
        <taxon>Lophotrochozoa</taxon>
        <taxon>Mesozoa</taxon>
        <taxon>Orthonectida</taxon>
        <taxon>Rhopaluridae</taxon>
        <taxon>Intoshia</taxon>
    </lineage>
</organism>